<dbReference type="OrthoDB" id="63533at2759"/>
<dbReference type="OMA" id="NNHGSWY"/>
<sequence length="407" mass="45962">MGPRKSEIEYVNLELVGECNATTIPGADPVLAEALTNAKKLADGALTKGPYSITKDKKVPHVAASGDIHDFLSYAPYWWPSDKNDGTYIRKDGQRNPDVSLLQDQSQLEGLAEQLLYLCLGYQVYKKVEYADHAVYLLDVFFVDPLTKMNPNVNYGQVVRGSNHSPVGRPDGIISTRTLAQVANIVPVLFDFPGYQRIANPISTWFQNYGQWLLASDLGQKTAARKNNHASWYMVQLVMVISTFGLPTTPTPSLSQPVIDKLRQFISNTLPQQIDMKTGDQPLENQRTRPFHYLVFNLQALIYIAQWIHHQQPKQSGADSLFRCLDVDAYLTKAVDYLVSYDTKKTNEDPTEAVRCVQQMKLRREKTMGDQDILVKKQQRFIDKAKAGDMAGKVSGPKNTIYWLWSR</sequence>
<keyword evidence="1" id="KW-0732">Signal</keyword>
<organism evidence="4">
    <name type="scientific">Absidia glauca</name>
    <name type="common">Pin mould</name>
    <dbReference type="NCBI Taxonomy" id="4829"/>
    <lineage>
        <taxon>Eukaryota</taxon>
        <taxon>Fungi</taxon>
        <taxon>Fungi incertae sedis</taxon>
        <taxon>Mucoromycota</taxon>
        <taxon>Mucoromycotina</taxon>
        <taxon>Mucoromycetes</taxon>
        <taxon>Mucorales</taxon>
        <taxon>Cunninghamellaceae</taxon>
        <taxon>Absidia</taxon>
    </lineage>
</organism>
<keyword evidence="2" id="KW-0456">Lyase</keyword>
<dbReference type="InParanoid" id="A0A168NYZ6"/>
<feature type="domain" description="Alginate lyase" evidence="3">
    <location>
        <begin position="58"/>
        <end position="341"/>
    </location>
</feature>
<evidence type="ECO:0000256" key="2">
    <source>
        <dbReference type="ARBA" id="ARBA00023239"/>
    </source>
</evidence>
<evidence type="ECO:0000256" key="1">
    <source>
        <dbReference type="ARBA" id="ARBA00022729"/>
    </source>
</evidence>
<evidence type="ECO:0000259" key="3">
    <source>
        <dbReference type="Pfam" id="PF05426"/>
    </source>
</evidence>
<name>A0A168NYZ6_ABSGL</name>
<dbReference type="InterPro" id="IPR008397">
    <property type="entry name" value="Alginate_lyase_dom"/>
</dbReference>
<dbReference type="InterPro" id="IPR008929">
    <property type="entry name" value="Chondroitin_lyas"/>
</dbReference>
<dbReference type="STRING" id="4829.A0A168NYZ6"/>
<dbReference type="SUPFAM" id="SSF48230">
    <property type="entry name" value="Chondroitin AC/alginate lyase"/>
    <property type="match status" value="1"/>
</dbReference>
<keyword evidence="5" id="KW-1185">Reference proteome</keyword>
<evidence type="ECO:0000313" key="5">
    <source>
        <dbReference type="Proteomes" id="UP000078561"/>
    </source>
</evidence>
<dbReference type="Pfam" id="PF05426">
    <property type="entry name" value="Alginate_lyase"/>
    <property type="match status" value="1"/>
</dbReference>
<accession>A0A168NYZ6</accession>
<dbReference type="EMBL" id="LT553527">
    <property type="protein sequence ID" value="SAM01478.1"/>
    <property type="molecule type" value="Genomic_DNA"/>
</dbReference>
<evidence type="ECO:0000313" key="4">
    <source>
        <dbReference type="EMBL" id="SAM01478.1"/>
    </source>
</evidence>
<dbReference type="GO" id="GO:0016829">
    <property type="term" value="F:lyase activity"/>
    <property type="evidence" value="ECO:0007669"/>
    <property type="project" value="UniProtKB-KW"/>
</dbReference>
<gene>
    <name evidence="4" type="primary">ABSGL_07219.1 scaffold 8717</name>
</gene>
<reference evidence="4" key="1">
    <citation type="submission" date="2016-04" db="EMBL/GenBank/DDBJ databases">
        <authorList>
            <person name="Evans L.H."/>
            <person name="Alamgir A."/>
            <person name="Owens N."/>
            <person name="Weber N.D."/>
            <person name="Virtaneva K."/>
            <person name="Barbian K."/>
            <person name="Babar A."/>
            <person name="Rosenke K."/>
        </authorList>
    </citation>
    <scope>NUCLEOTIDE SEQUENCE [LARGE SCALE GENOMIC DNA]</scope>
    <source>
        <strain evidence="4">CBS 101.48</strain>
    </source>
</reference>
<proteinExistence type="predicted"/>
<dbReference type="AlphaFoldDB" id="A0A168NYZ6"/>
<dbReference type="Proteomes" id="UP000078561">
    <property type="component" value="Unassembled WGS sequence"/>
</dbReference>
<protein>
    <recommendedName>
        <fullName evidence="3">Alginate lyase domain-containing protein</fullName>
    </recommendedName>
</protein>
<dbReference type="GO" id="GO:0042597">
    <property type="term" value="C:periplasmic space"/>
    <property type="evidence" value="ECO:0007669"/>
    <property type="project" value="InterPro"/>
</dbReference>
<dbReference type="Gene3D" id="1.50.10.100">
    <property type="entry name" value="Chondroitin AC/alginate lyase"/>
    <property type="match status" value="1"/>
</dbReference>